<name>A0ABV8LFY7_9ACTN</name>
<dbReference type="RefSeq" id="WP_253760080.1">
    <property type="nucleotide sequence ID" value="NZ_JAMZDZ010000001.1"/>
</dbReference>
<organism evidence="1 2">
    <name type="scientific">Hamadaea flava</name>
    <dbReference type="NCBI Taxonomy" id="1742688"/>
    <lineage>
        <taxon>Bacteria</taxon>
        <taxon>Bacillati</taxon>
        <taxon>Actinomycetota</taxon>
        <taxon>Actinomycetes</taxon>
        <taxon>Micromonosporales</taxon>
        <taxon>Micromonosporaceae</taxon>
        <taxon>Hamadaea</taxon>
    </lineage>
</organism>
<protein>
    <recommendedName>
        <fullName evidence="3">DUF559 domain-containing protein</fullName>
    </recommendedName>
</protein>
<evidence type="ECO:0000313" key="2">
    <source>
        <dbReference type="Proteomes" id="UP001595816"/>
    </source>
</evidence>
<keyword evidence="2" id="KW-1185">Reference proteome</keyword>
<reference evidence="2" key="1">
    <citation type="journal article" date="2019" name="Int. J. Syst. Evol. Microbiol.">
        <title>The Global Catalogue of Microorganisms (GCM) 10K type strain sequencing project: providing services to taxonomists for standard genome sequencing and annotation.</title>
        <authorList>
            <consortium name="The Broad Institute Genomics Platform"/>
            <consortium name="The Broad Institute Genome Sequencing Center for Infectious Disease"/>
            <person name="Wu L."/>
            <person name="Ma J."/>
        </authorList>
    </citation>
    <scope>NUCLEOTIDE SEQUENCE [LARGE SCALE GENOMIC DNA]</scope>
    <source>
        <strain evidence="2">CGMCC 4.7289</strain>
    </source>
</reference>
<evidence type="ECO:0008006" key="3">
    <source>
        <dbReference type="Google" id="ProtNLM"/>
    </source>
</evidence>
<dbReference type="Proteomes" id="UP001595816">
    <property type="component" value="Unassembled WGS sequence"/>
</dbReference>
<evidence type="ECO:0000313" key="1">
    <source>
        <dbReference type="EMBL" id="MFC4129840.1"/>
    </source>
</evidence>
<gene>
    <name evidence="1" type="ORF">ACFOZ4_04405</name>
</gene>
<accession>A0ABV8LFY7</accession>
<sequence>MPRRPTIPPALRGVTFRGSAAMRDGLLTRGQLASSAWRRLFRDVYVQRSVEIDHRGLCVAAVEHVLPSAVVTGASAAYLHGVRLVGPDDPVELLTPAPHGPVHGIRLHHGPLDPGDLVEVDGLRVASPTRTVWDLVCHRDLADAARFVDPLLRLGRLTGDDLAKYAWEHRGEPGYRLMEQMAELADAGSESPQESRTCVELVLAGVPKPRTQYVIRDGGRFVARSDLAWPEYLVALEYDGYDFHHDRSDLSRDRARLNRQLIAGWLVIHVTGDRLRRDLPGVVAEVLAALRSRGWPGPPRLP</sequence>
<dbReference type="SUPFAM" id="SSF52980">
    <property type="entry name" value="Restriction endonuclease-like"/>
    <property type="match status" value="1"/>
</dbReference>
<dbReference type="EMBL" id="JBHSAY010000003">
    <property type="protein sequence ID" value="MFC4129840.1"/>
    <property type="molecule type" value="Genomic_DNA"/>
</dbReference>
<dbReference type="InterPro" id="IPR011335">
    <property type="entry name" value="Restrct_endonuc-II-like"/>
</dbReference>
<proteinExistence type="predicted"/>
<comment type="caution">
    <text evidence="1">The sequence shown here is derived from an EMBL/GenBank/DDBJ whole genome shotgun (WGS) entry which is preliminary data.</text>
</comment>